<evidence type="ECO:0000256" key="2">
    <source>
        <dbReference type="ARBA" id="ARBA00023015"/>
    </source>
</evidence>
<dbReference type="AlphaFoldDB" id="A0A098B4L5"/>
<evidence type="ECO:0000259" key="8">
    <source>
        <dbReference type="PROSITE" id="PS50110"/>
    </source>
</evidence>
<feature type="domain" description="Response regulatory" evidence="8">
    <location>
        <begin position="8"/>
        <end position="122"/>
    </location>
</feature>
<dbReference type="SUPFAM" id="SSF52172">
    <property type="entry name" value="CheY-like"/>
    <property type="match status" value="1"/>
</dbReference>
<dbReference type="SMART" id="SM00448">
    <property type="entry name" value="REC"/>
    <property type="match status" value="1"/>
</dbReference>
<dbReference type="Gene3D" id="1.10.10.10">
    <property type="entry name" value="Winged helix-like DNA-binding domain superfamily/Winged helix DNA-binding domain"/>
    <property type="match status" value="1"/>
</dbReference>
<evidence type="ECO:0000256" key="3">
    <source>
        <dbReference type="ARBA" id="ARBA00023125"/>
    </source>
</evidence>
<evidence type="ECO:0000256" key="6">
    <source>
        <dbReference type="PROSITE-ProRule" id="PRU00169"/>
    </source>
</evidence>
<dbReference type="EMBL" id="LK996017">
    <property type="protein sequence ID" value="CDX02811.1"/>
    <property type="molecule type" value="Genomic_DNA"/>
</dbReference>
<dbReference type="Gene3D" id="3.40.50.2300">
    <property type="match status" value="1"/>
</dbReference>
<dbReference type="GO" id="GO:0032993">
    <property type="term" value="C:protein-DNA complex"/>
    <property type="evidence" value="ECO:0007669"/>
    <property type="project" value="TreeGrafter"/>
</dbReference>
<dbReference type="PROSITE" id="PS51755">
    <property type="entry name" value="OMPR_PHOB"/>
    <property type="match status" value="1"/>
</dbReference>
<name>A0A098B4L5_DESHA</name>
<dbReference type="GO" id="GO:0006355">
    <property type="term" value="P:regulation of DNA-templated transcription"/>
    <property type="evidence" value="ECO:0007669"/>
    <property type="project" value="InterPro"/>
</dbReference>
<sequence>MKTIFDCKLLLVDDEPELRGMLVEILHKEGFQRVRTAASCQQAKELFQTEQPEVVILDVSLPDGDGFSLMAELRSFSPVPVLFLSARDEDENRLLGLGLGADDYITKPFLPRELLLRLKAVLTRTYFPPTLRQSKKPLFRLGEAVVDLNSALVTRPQGQVTLTAKEYILLAKLYENRGSIVTGDSLCRAVWGDDLYGYENTLMVHIRRLREKIEPEPSSPRYLLTVRGLGYKLTGVVEK</sequence>
<dbReference type="PANTHER" id="PTHR48111">
    <property type="entry name" value="REGULATOR OF RPOS"/>
    <property type="match status" value="1"/>
</dbReference>
<dbReference type="SMART" id="SM00862">
    <property type="entry name" value="Trans_reg_C"/>
    <property type="match status" value="1"/>
</dbReference>
<feature type="modified residue" description="4-aspartylphosphate" evidence="6">
    <location>
        <position position="58"/>
    </location>
</feature>
<dbReference type="PANTHER" id="PTHR48111:SF52">
    <property type="entry name" value="TRANSCRIPTIONAL REGULATORY PROTEIN YVRH"/>
    <property type="match status" value="1"/>
</dbReference>
<dbReference type="CDD" id="cd17574">
    <property type="entry name" value="REC_OmpR"/>
    <property type="match status" value="1"/>
</dbReference>
<feature type="domain" description="OmpR/PhoB-type" evidence="9">
    <location>
        <begin position="136"/>
        <end position="235"/>
    </location>
</feature>
<evidence type="ECO:0000256" key="7">
    <source>
        <dbReference type="PROSITE-ProRule" id="PRU01091"/>
    </source>
</evidence>
<protein>
    <recommendedName>
        <fullName evidence="1">Stage 0 sporulation protein A homolog</fullName>
    </recommendedName>
</protein>
<evidence type="ECO:0000256" key="5">
    <source>
        <dbReference type="ARBA" id="ARBA00024867"/>
    </source>
</evidence>
<keyword evidence="6" id="KW-0597">Phosphoprotein</keyword>
<evidence type="ECO:0000259" key="9">
    <source>
        <dbReference type="PROSITE" id="PS51755"/>
    </source>
</evidence>
<keyword evidence="2" id="KW-0805">Transcription regulation</keyword>
<dbReference type="GO" id="GO:0005829">
    <property type="term" value="C:cytosol"/>
    <property type="evidence" value="ECO:0007669"/>
    <property type="project" value="TreeGrafter"/>
</dbReference>
<organism evidence="10">
    <name type="scientific">Desulfitobacterium hafniense</name>
    <name type="common">Desulfitobacterium frappieri</name>
    <dbReference type="NCBI Taxonomy" id="49338"/>
    <lineage>
        <taxon>Bacteria</taxon>
        <taxon>Bacillati</taxon>
        <taxon>Bacillota</taxon>
        <taxon>Clostridia</taxon>
        <taxon>Eubacteriales</taxon>
        <taxon>Desulfitobacteriaceae</taxon>
        <taxon>Desulfitobacterium</taxon>
    </lineage>
</organism>
<dbReference type="RefSeq" id="WP_208925804.1">
    <property type="nucleotide sequence ID" value="NZ_JAYFNZ010000011.1"/>
</dbReference>
<dbReference type="SUPFAM" id="SSF46894">
    <property type="entry name" value="C-terminal effector domain of the bipartite response regulators"/>
    <property type="match status" value="1"/>
</dbReference>
<reference evidence="10" key="1">
    <citation type="submission" date="2014-07" db="EMBL/GenBank/DDBJ databases">
        <authorList>
            <person name="Hornung V.Bastian."/>
        </authorList>
    </citation>
    <scope>NUCLEOTIDE SEQUENCE</scope>
    <source>
        <strain evidence="10">PCE-S</strain>
    </source>
</reference>
<dbReference type="Pfam" id="PF00072">
    <property type="entry name" value="Response_reg"/>
    <property type="match status" value="1"/>
</dbReference>
<accession>A0A098B4L5</accession>
<dbReference type="Pfam" id="PF00486">
    <property type="entry name" value="Trans_reg_C"/>
    <property type="match status" value="1"/>
</dbReference>
<dbReference type="InterPro" id="IPR011006">
    <property type="entry name" value="CheY-like_superfamily"/>
</dbReference>
<gene>
    <name evidence="10" type="ORF">DPCES_2924</name>
</gene>
<keyword evidence="4" id="KW-0804">Transcription</keyword>
<keyword evidence="3 7" id="KW-0238">DNA-binding</keyword>
<dbReference type="PROSITE" id="PS50110">
    <property type="entry name" value="RESPONSE_REGULATORY"/>
    <property type="match status" value="1"/>
</dbReference>
<dbReference type="GO" id="GO:0000156">
    <property type="term" value="F:phosphorelay response regulator activity"/>
    <property type="evidence" value="ECO:0007669"/>
    <property type="project" value="TreeGrafter"/>
</dbReference>
<dbReference type="PATRIC" id="fig|49338.4.peg.3143"/>
<proteinExistence type="predicted"/>
<evidence type="ECO:0000313" key="10">
    <source>
        <dbReference type="EMBL" id="CDX02811.1"/>
    </source>
</evidence>
<dbReference type="Gene3D" id="6.10.250.690">
    <property type="match status" value="1"/>
</dbReference>
<dbReference type="InterPro" id="IPR001789">
    <property type="entry name" value="Sig_transdc_resp-reg_receiver"/>
</dbReference>
<dbReference type="CDD" id="cd00383">
    <property type="entry name" value="trans_reg_C"/>
    <property type="match status" value="1"/>
</dbReference>
<feature type="DNA-binding region" description="OmpR/PhoB-type" evidence="7">
    <location>
        <begin position="136"/>
        <end position="235"/>
    </location>
</feature>
<dbReference type="InterPro" id="IPR001867">
    <property type="entry name" value="OmpR/PhoB-type_DNA-bd"/>
</dbReference>
<evidence type="ECO:0000256" key="1">
    <source>
        <dbReference type="ARBA" id="ARBA00018672"/>
    </source>
</evidence>
<dbReference type="InterPro" id="IPR039420">
    <property type="entry name" value="WalR-like"/>
</dbReference>
<dbReference type="InterPro" id="IPR016032">
    <property type="entry name" value="Sig_transdc_resp-reg_C-effctor"/>
</dbReference>
<comment type="function">
    <text evidence="5">May play the central regulatory role in sporulation. It may be an element of the effector pathway responsible for the activation of sporulation genes in response to nutritional stress. Spo0A may act in concert with spo0H (a sigma factor) to control the expression of some genes that are critical to the sporulation process.</text>
</comment>
<dbReference type="InterPro" id="IPR036388">
    <property type="entry name" value="WH-like_DNA-bd_sf"/>
</dbReference>
<evidence type="ECO:0000256" key="4">
    <source>
        <dbReference type="ARBA" id="ARBA00023163"/>
    </source>
</evidence>
<dbReference type="GO" id="GO:0000976">
    <property type="term" value="F:transcription cis-regulatory region binding"/>
    <property type="evidence" value="ECO:0007669"/>
    <property type="project" value="TreeGrafter"/>
</dbReference>